<keyword evidence="2" id="KW-1133">Transmembrane helix</keyword>
<sequence>MANEGYRGGITLSLPIAMTIAGFFAVSIYNVIEINIAIFLTFKRRRGLYFWSLLVASWGIPVHAVAFLLKFFQICRNNYFNVALITVGWFAMVTGQSIVMYSRLHLVVQDRKKIRWVLIMIIVDIFLFHIPPTVLNFGANSSNPKPFLEPFAVYEKIQITAFSTQELIISCLYIWETRQMLGAIASIRAEKTRRVMTHLIFVNVLIILMDMTLLGTEYANQYHIQTTYKSTLYSVKLKMEFAVLNQLRSIVRKQPSVTDAGTFIKYYSSSGKEPRSCPDMEPSARLPSFVGPNFASTLSSDNSSKTMTVTMSTAQKVPANKSQEWMINDGGKLAACNERASASKDPNTKEGENLSKGFLEWVQEEGESKSNT</sequence>
<proteinExistence type="predicted"/>
<dbReference type="PANTHER" id="PTHR37013">
    <property type="entry name" value="INTEGRAL MEMBRANE PROTEIN (AFU_ORTHOLOGUE AFUA_1G05950)-RELATED"/>
    <property type="match status" value="1"/>
</dbReference>
<feature type="transmembrane region" description="Helical" evidence="2">
    <location>
        <begin position="48"/>
        <end position="73"/>
    </location>
</feature>
<reference evidence="4 5" key="1">
    <citation type="journal article" date="2021" name="Nat. Commun.">
        <title>Genetic determinants of endophytism in the Arabidopsis root mycobiome.</title>
        <authorList>
            <person name="Mesny F."/>
            <person name="Miyauchi S."/>
            <person name="Thiergart T."/>
            <person name="Pickel B."/>
            <person name="Atanasova L."/>
            <person name="Karlsson M."/>
            <person name="Huettel B."/>
            <person name="Barry K.W."/>
            <person name="Haridas S."/>
            <person name="Chen C."/>
            <person name="Bauer D."/>
            <person name="Andreopoulos W."/>
            <person name="Pangilinan J."/>
            <person name="LaButti K."/>
            <person name="Riley R."/>
            <person name="Lipzen A."/>
            <person name="Clum A."/>
            <person name="Drula E."/>
            <person name="Henrissat B."/>
            <person name="Kohler A."/>
            <person name="Grigoriev I.V."/>
            <person name="Martin F.M."/>
            <person name="Hacquard S."/>
        </authorList>
    </citation>
    <scope>NUCLEOTIDE SEQUENCE [LARGE SCALE GENOMIC DNA]</scope>
    <source>
        <strain evidence="4 5">MPI-SDFR-AT-0080</strain>
    </source>
</reference>
<feature type="region of interest" description="Disordered" evidence="1">
    <location>
        <begin position="339"/>
        <end position="372"/>
    </location>
</feature>
<evidence type="ECO:0000256" key="1">
    <source>
        <dbReference type="SAM" id="MobiDB-lite"/>
    </source>
</evidence>
<keyword evidence="2" id="KW-0812">Transmembrane</keyword>
<feature type="domain" description="DUF7703" evidence="3">
    <location>
        <begin position="8"/>
        <end position="253"/>
    </location>
</feature>
<name>A0ABQ8FWE1_9PEZI</name>
<organism evidence="4 5">
    <name type="scientific">Macrophomina phaseolina</name>
    <dbReference type="NCBI Taxonomy" id="35725"/>
    <lineage>
        <taxon>Eukaryota</taxon>
        <taxon>Fungi</taxon>
        <taxon>Dikarya</taxon>
        <taxon>Ascomycota</taxon>
        <taxon>Pezizomycotina</taxon>
        <taxon>Dothideomycetes</taxon>
        <taxon>Dothideomycetes incertae sedis</taxon>
        <taxon>Botryosphaeriales</taxon>
        <taxon>Botryosphaeriaceae</taxon>
        <taxon>Macrophomina</taxon>
    </lineage>
</organism>
<evidence type="ECO:0000313" key="5">
    <source>
        <dbReference type="Proteomes" id="UP000774617"/>
    </source>
</evidence>
<dbReference type="PANTHER" id="PTHR37013:SF3">
    <property type="entry name" value="INTEGRAL MEMBRANE PROTEIN (AFU_ORTHOLOGUE AFUA_1G05950)"/>
    <property type="match status" value="1"/>
</dbReference>
<protein>
    <recommendedName>
        <fullName evidence="3">DUF7703 domain-containing protein</fullName>
    </recommendedName>
</protein>
<accession>A0ABQ8FWE1</accession>
<feature type="transmembrane region" description="Helical" evidence="2">
    <location>
        <begin position="116"/>
        <end position="137"/>
    </location>
</feature>
<dbReference type="InterPro" id="IPR056120">
    <property type="entry name" value="DUF7703"/>
</dbReference>
<comment type="caution">
    <text evidence="4">The sequence shown here is derived from an EMBL/GenBank/DDBJ whole genome shotgun (WGS) entry which is preliminary data.</text>
</comment>
<evidence type="ECO:0000259" key="3">
    <source>
        <dbReference type="Pfam" id="PF24802"/>
    </source>
</evidence>
<feature type="transmembrane region" description="Helical" evidence="2">
    <location>
        <begin position="79"/>
        <end position="104"/>
    </location>
</feature>
<keyword evidence="5" id="KW-1185">Reference proteome</keyword>
<evidence type="ECO:0000256" key="2">
    <source>
        <dbReference type="SAM" id="Phobius"/>
    </source>
</evidence>
<feature type="transmembrane region" description="Helical" evidence="2">
    <location>
        <begin position="12"/>
        <end position="36"/>
    </location>
</feature>
<feature type="transmembrane region" description="Helical" evidence="2">
    <location>
        <begin position="157"/>
        <end position="175"/>
    </location>
</feature>
<keyword evidence="2" id="KW-0472">Membrane</keyword>
<evidence type="ECO:0000313" key="4">
    <source>
        <dbReference type="EMBL" id="KAH7031813.1"/>
    </source>
</evidence>
<gene>
    <name evidence="4" type="ORF">B0J12DRAFT_312610</name>
</gene>
<dbReference type="EMBL" id="JAGTJR010000043">
    <property type="protein sequence ID" value="KAH7031813.1"/>
    <property type="molecule type" value="Genomic_DNA"/>
</dbReference>
<feature type="transmembrane region" description="Helical" evidence="2">
    <location>
        <begin position="195"/>
        <end position="215"/>
    </location>
</feature>
<dbReference type="Pfam" id="PF24802">
    <property type="entry name" value="DUF7703"/>
    <property type="match status" value="1"/>
</dbReference>
<dbReference type="Proteomes" id="UP000774617">
    <property type="component" value="Unassembled WGS sequence"/>
</dbReference>